<dbReference type="AlphaFoldDB" id="A0A6M1T4C0"/>
<sequence>MENQAKLRLSLKNGEFEISGSEEFVTEQIQNFKDIIEESIENYSPEVQQNIAPPSQGVQANQNGENKNKGIDNYKTLYDFNDEEIKILKRIPGNSKRERMVNAALLFLHAKKLKFDEEVAAFSNIRTVCEDHGFLDSKNFSAALNDANELLNCSGSGRSQEAKLTFPGEQAAEDLAKELISS</sequence>
<evidence type="ECO:0000313" key="1">
    <source>
        <dbReference type="EMBL" id="NGP90256.1"/>
    </source>
</evidence>
<accession>A0A6M1T4C0</accession>
<reference evidence="1 2" key="1">
    <citation type="submission" date="2020-02" db="EMBL/GenBank/DDBJ databases">
        <title>Aliifodinibius halophilus 2W32, complete genome.</title>
        <authorList>
            <person name="Li Y."/>
            <person name="Wu S."/>
        </authorList>
    </citation>
    <scope>NUCLEOTIDE SEQUENCE [LARGE SCALE GENOMIC DNA]</scope>
    <source>
        <strain evidence="1 2">2W32</strain>
    </source>
</reference>
<dbReference type="EMBL" id="JAALLS010000049">
    <property type="protein sequence ID" value="NGP90256.1"/>
    <property type="molecule type" value="Genomic_DNA"/>
</dbReference>
<name>A0A6M1T4C0_9BACT</name>
<comment type="caution">
    <text evidence="1">The sequence shown here is derived from an EMBL/GenBank/DDBJ whole genome shotgun (WGS) entry which is preliminary data.</text>
</comment>
<dbReference type="Proteomes" id="UP000479132">
    <property type="component" value="Unassembled WGS sequence"/>
</dbReference>
<gene>
    <name evidence="1" type="ORF">G3569_18015</name>
</gene>
<proteinExistence type="predicted"/>
<evidence type="ECO:0000313" key="2">
    <source>
        <dbReference type="Proteomes" id="UP000479132"/>
    </source>
</evidence>
<keyword evidence="2" id="KW-1185">Reference proteome</keyword>
<organism evidence="1 2">
    <name type="scientific">Fodinibius halophilus</name>
    <dbReference type="NCBI Taxonomy" id="1736908"/>
    <lineage>
        <taxon>Bacteria</taxon>
        <taxon>Pseudomonadati</taxon>
        <taxon>Balneolota</taxon>
        <taxon>Balneolia</taxon>
        <taxon>Balneolales</taxon>
        <taxon>Balneolaceae</taxon>
        <taxon>Fodinibius</taxon>
    </lineage>
</organism>
<protein>
    <submittedName>
        <fullName evidence="1">Uncharacterized protein</fullName>
    </submittedName>
</protein>
<dbReference type="RefSeq" id="WP_165271478.1">
    <property type="nucleotide sequence ID" value="NZ_JAALLS010000049.1"/>
</dbReference>